<dbReference type="Pfam" id="PF05860">
    <property type="entry name" value="TPS"/>
    <property type="match status" value="1"/>
</dbReference>
<feature type="signal peptide" evidence="1">
    <location>
        <begin position="1"/>
        <end position="34"/>
    </location>
</feature>
<dbReference type="InterPro" id="IPR008638">
    <property type="entry name" value="FhaB/CdiA-like_TPS"/>
</dbReference>
<keyword evidence="1" id="KW-0732">Signal</keyword>
<name>A0A7X2XG07_9FIRM</name>
<dbReference type="AlphaFoldDB" id="A0A7X2XG07"/>
<feature type="domain" description="Filamentous haemagglutinin FhaB/tRNA nuclease CdiA-like TPS" evidence="2">
    <location>
        <begin position="32"/>
        <end position="145"/>
    </location>
</feature>
<gene>
    <name evidence="3" type="ORF">GMD11_07275</name>
    <name evidence="4" type="ORF">GMD18_06925</name>
</gene>
<dbReference type="Proteomes" id="UP000484547">
    <property type="component" value="Unassembled WGS sequence"/>
</dbReference>
<dbReference type="InterPro" id="IPR011050">
    <property type="entry name" value="Pectin_lyase_fold/virulence"/>
</dbReference>
<evidence type="ECO:0000256" key="1">
    <source>
        <dbReference type="SAM" id="SignalP"/>
    </source>
</evidence>
<dbReference type="OrthoDB" id="1659784at2"/>
<reference evidence="5 6" key="1">
    <citation type="journal article" date="2019" name="Nat. Med.">
        <title>A library of human gut bacterial isolates paired with longitudinal multiomics data enables mechanistic microbiome research.</title>
        <authorList>
            <person name="Poyet M."/>
            <person name="Groussin M."/>
            <person name="Gibbons S.M."/>
            <person name="Avila-Pacheco J."/>
            <person name="Jiang X."/>
            <person name="Kearney S.M."/>
            <person name="Perrotta A.R."/>
            <person name="Berdy B."/>
            <person name="Zhao S."/>
            <person name="Lieberman T.D."/>
            <person name="Swanson P.K."/>
            <person name="Smith M."/>
            <person name="Roesemann S."/>
            <person name="Alexander J.E."/>
            <person name="Rich S.A."/>
            <person name="Livny J."/>
            <person name="Vlamakis H."/>
            <person name="Clish C."/>
            <person name="Bullock K."/>
            <person name="Deik A."/>
            <person name="Scott J."/>
            <person name="Pierce K.A."/>
            <person name="Xavier R.J."/>
            <person name="Alm E.J."/>
        </authorList>
    </citation>
    <scope>NUCLEOTIDE SEQUENCE [LARGE SCALE GENOMIC DNA]</scope>
    <source>
        <strain evidence="3 6">BIOML-A13</strain>
        <strain evidence="4 5">BIOML-A3</strain>
    </source>
</reference>
<evidence type="ECO:0000313" key="4">
    <source>
        <dbReference type="EMBL" id="MTU04123.1"/>
    </source>
</evidence>
<dbReference type="Gene3D" id="2.160.20.110">
    <property type="match status" value="2"/>
</dbReference>
<sequence>MQGVGKMKYNKSYLARRLALSLIIGGMFVSSAYALPQGGAVVGGGSNGNIGGSGNVMDITGTGSNNVAIKWEQFNIANGETVNFKNMANVLNYVTGNTKSEIYGTLNGQNVNVFLLNPNGILFGKGAAVNVGSLHASTGKMTDAAINGFNGTPAIDLSSVTADVLNLGAIRADKVTIEGANISLGNAADIKKQNGDAIAAADQANYILKAEGTINVGYETIGTKNISIIENGVSTEHAIRDYSAGAAEKGSTLFTGKKLNGSEANNINDCMLISDIYELQSIQDNRAGRYMLIKDIDGATTKNWNSGAGFKTLFNDSALKFIGVFDGAGYTISDLYINSSTGKYGGLFGVSAGKIANVQLSGIDYNFTGGIEAIGGIVGYNVGSNGGLAGSVRNVQASGKITASNLIAVFVHIGGIVGTNASTVAGASGTPTPTNAMCIIKDAVSKVDITASGNTNIYAGGIAGNNSYSEVYNETGVIENVKNEGAISVTDSSQAKTGGIVGNNAGQVSKAENKGAVTGTWHVGGILGYSNNSKNTAVINSELYNSGTVTGIGVFSYVGGIVGQVFQGKFDDLSNGGAVTVNATNTGYAGGIIGHNSSTNSSGSFTNLSNSGAITGNVTNAGYAGGIFGENDAALEFEKFNNSGTIKGNGWIGGIIGYNNGGAIKNSYNTGVVAGTGAGALQLLVGGIVGNNNSGSVTNVYNTGAVSADKGTSTKTCFAGGIIAGNKGSIKNAYNMSSVTVENGAIGKGIVAAGNGTITNAFYFNPSTQRYYDYDGAEYTSTEAFNQSFMEGAAASGEQAAWLGYSDGQTTPQLQAFLSPLDVSIGNIEVEITDGDIYTGLAQAIIDKLTAMGVEFDASKIKAVEVKEAGTYDLSSLLYSTQDGYKITIGDGGKLTVTVNAKKPEVPPVDPPIGPSVINDAAYQAALINIQHADDDLRVVQQTLEPEKYAEDEDGRVKIMGTGIKI</sequence>
<feature type="chain" id="PRO_5031097780" evidence="1">
    <location>
        <begin position="35"/>
        <end position="966"/>
    </location>
</feature>
<evidence type="ECO:0000313" key="6">
    <source>
        <dbReference type="Proteomes" id="UP000484547"/>
    </source>
</evidence>
<evidence type="ECO:0000313" key="3">
    <source>
        <dbReference type="EMBL" id="MTT76060.1"/>
    </source>
</evidence>
<organism evidence="3 6">
    <name type="scientific">Phascolarctobacterium faecium</name>
    <dbReference type="NCBI Taxonomy" id="33025"/>
    <lineage>
        <taxon>Bacteria</taxon>
        <taxon>Bacillati</taxon>
        <taxon>Bacillota</taxon>
        <taxon>Negativicutes</taxon>
        <taxon>Acidaminococcales</taxon>
        <taxon>Acidaminococcaceae</taxon>
        <taxon>Phascolarctobacterium</taxon>
    </lineage>
</organism>
<dbReference type="InterPro" id="IPR012334">
    <property type="entry name" value="Pectin_lyas_fold"/>
</dbReference>
<evidence type="ECO:0000259" key="2">
    <source>
        <dbReference type="SMART" id="SM00912"/>
    </source>
</evidence>
<comment type="caution">
    <text evidence="3">The sequence shown here is derived from an EMBL/GenBank/DDBJ whole genome shotgun (WGS) entry which is preliminary data.</text>
</comment>
<dbReference type="EMBL" id="WNBW01000004">
    <property type="protein sequence ID" value="MTU04123.1"/>
    <property type="molecule type" value="Genomic_DNA"/>
</dbReference>
<evidence type="ECO:0000313" key="5">
    <source>
        <dbReference type="Proteomes" id="UP000443070"/>
    </source>
</evidence>
<protein>
    <submittedName>
        <fullName evidence="3">Filamentous hemagglutinin N-terminal domain-containing protein</fullName>
    </submittedName>
</protein>
<dbReference type="EMBL" id="WNBM01000004">
    <property type="protein sequence ID" value="MTT76060.1"/>
    <property type="molecule type" value="Genomic_DNA"/>
</dbReference>
<dbReference type="Gene3D" id="2.160.20.10">
    <property type="entry name" value="Single-stranded right-handed beta-helix, Pectin lyase-like"/>
    <property type="match status" value="1"/>
</dbReference>
<dbReference type="NCBIfam" id="TIGR01901">
    <property type="entry name" value="adhes_NPXG"/>
    <property type="match status" value="1"/>
</dbReference>
<dbReference type="Proteomes" id="UP000443070">
    <property type="component" value="Unassembled WGS sequence"/>
</dbReference>
<dbReference type="SUPFAM" id="SSF51126">
    <property type="entry name" value="Pectin lyase-like"/>
    <property type="match status" value="1"/>
</dbReference>
<accession>A0A7X2XG07</accession>
<keyword evidence="5" id="KW-1185">Reference proteome</keyword>
<dbReference type="SMART" id="SM00912">
    <property type="entry name" value="Haemagg_act"/>
    <property type="match status" value="1"/>
</dbReference>
<proteinExistence type="predicted"/>